<protein>
    <submittedName>
        <fullName evidence="2">Uncharacterized protein</fullName>
    </submittedName>
</protein>
<evidence type="ECO:0000313" key="3">
    <source>
        <dbReference type="Proteomes" id="UP001642720"/>
    </source>
</evidence>
<dbReference type="GeneID" id="300572592"/>
<reference evidence="2 3" key="1">
    <citation type="submission" date="2018-01" db="EMBL/GenBank/DDBJ databases">
        <title>Genome characterization of the sugarcane-associated fungus Trichoderma ghanense CCMA-1212 and their application in lignocelulose bioconversion.</title>
        <authorList>
            <person name="Steindorff A.S."/>
            <person name="Mendes T.D."/>
            <person name="Vilela E.S.D."/>
            <person name="Rodrigues D.S."/>
            <person name="Formighieri E.F."/>
            <person name="Melo I.S."/>
            <person name="Favaro L.C.L."/>
        </authorList>
    </citation>
    <scope>NUCLEOTIDE SEQUENCE [LARGE SCALE GENOMIC DNA]</scope>
    <source>
        <strain evidence="2 3">CCMA-1212</strain>
    </source>
</reference>
<organism evidence="2 3">
    <name type="scientific">Trichoderma ghanense</name>
    <dbReference type="NCBI Taxonomy" id="65468"/>
    <lineage>
        <taxon>Eukaryota</taxon>
        <taxon>Fungi</taxon>
        <taxon>Dikarya</taxon>
        <taxon>Ascomycota</taxon>
        <taxon>Pezizomycotina</taxon>
        <taxon>Sordariomycetes</taxon>
        <taxon>Hypocreomycetidae</taxon>
        <taxon>Hypocreales</taxon>
        <taxon>Hypocreaceae</taxon>
        <taxon>Trichoderma</taxon>
    </lineage>
</organism>
<gene>
    <name evidence="2" type="ORF">CCMA1212_000681</name>
</gene>
<dbReference type="EMBL" id="PPTA01000001">
    <property type="protein sequence ID" value="TFB06924.1"/>
    <property type="molecule type" value="Genomic_DNA"/>
</dbReference>
<evidence type="ECO:0000313" key="2">
    <source>
        <dbReference type="EMBL" id="TFB06924.1"/>
    </source>
</evidence>
<comment type="caution">
    <text evidence="2">The sequence shown here is derived from an EMBL/GenBank/DDBJ whole genome shotgun (WGS) entry which is preliminary data.</text>
</comment>
<feature type="compositionally biased region" description="Basic and acidic residues" evidence="1">
    <location>
        <begin position="33"/>
        <end position="62"/>
    </location>
</feature>
<accession>A0ABY2HEW5</accession>
<dbReference type="Proteomes" id="UP001642720">
    <property type="component" value="Unassembled WGS sequence"/>
</dbReference>
<sequence length="116" mass="12570">MQGERLGDGVRGASQIMAQAQAQEQEGDDTEDAQERTSDRSRAHDGSRGGTAKREKGRRDGGEQLGSGLEWATLFSLLLPVCVVDGAWQKRCACKLCCLGDDLTTFRSAGSRWSHV</sequence>
<dbReference type="RefSeq" id="XP_073563125.1">
    <property type="nucleotide sequence ID" value="XM_073698142.1"/>
</dbReference>
<evidence type="ECO:0000256" key="1">
    <source>
        <dbReference type="SAM" id="MobiDB-lite"/>
    </source>
</evidence>
<feature type="region of interest" description="Disordered" evidence="1">
    <location>
        <begin position="1"/>
        <end position="64"/>
    </location>
</feature>
<name>A0ABY2HEW5_9HYPO</name>
<proteinExistence type="predicted"/>
<keyword evidence="3" id="KW-1185">Reference proteome</keyword>